<dbReference type="EMBL" id="JARVKM010000119">
    <property type="protein sequence ID" value="KAK9769542.1"/>
    <property type="molecule type" value="Genomic_DNA"/>
</dbReference>
<evidence type="ECO:0000313" key="3">
    <source>
        <dbReference type="Proteomes" id="UP001465668"/>
    </source>
</evidence>
<dbReference type="SUPFAM" id="SSF141255">
    <property type="entry name" value="YccV-like"/>
    <property type="match status" value="1"/>
</dbReference>
<feature type="domain" description="F-box" evidence="1">
    <location>
        <begin position="10"/>
        <end position="56"/>
    </location>
</feature>
<dbReference type="Pfam" id="PF08755">
    <property type="entry name" value="YccV-like"/>
    <property type="match status" value="1"/>
</dbReference>
<evidence type="ECO:0000313" key="2">
    <source>
        <dbReference type="EMBL" id="KAK9769542.1"/>
    </source>
</evidence>
<dbReference type="Gene3D" id="1.20.1280.50">
    <property type="match status" value="1"/>
</dbReference>
<evidence type="ECO:0000259" key="1">
    <source>
        <dbReference type="PROSITE" id="PS50181"/>
    </source>
</evidence>
<dbReference type="PANTHER" id="PTHR31350:SF27">
    <property type="entry name" value="HEMIMETHYLATED DNA-BINDING DOMAIN-CONTAINING PROTEIN"/>
    <property type="match status" value="1"/>
</dbReference>
<sequence length="590" mass="67991">MHHAVPNSTKPGLLRLPDELLEAIIRHLGPADTIAFANTCKHADKVTTSPLIWRRHCVETWKGWHARHGLAEKLSLPPTQTDWRQLFDERTRTDRNMLALFDKMLSTQRCRYQRIEQIAAHGLDVTDFLTRLKTETPDSAPDVLARRYYANAILGQIRRAGAVDTWMRLARGDEIKLEEALGAYELFVFPESRFEAGDLCSELDGIAQRIRSSQEDFDGMPVRQKAIMTAEFLRSENLLGMSVETEYHALRNNFLSTAFTEHSSLPLQSTAIYCAVAQRLGINAMPSNYPQHVYTVIEAPRESTLDGVARDRESSLDAEQEYMYMDPWRSSEEVPVDQLRLRLSQIGISREEQRNYGPASVIEMTIRTGRNIMVSVEEARHRAVNDPVFPDLEAAWYSMLWVMVVLGDSDDRAAFTRRRQFIPYLVQHFQAHAPEDIPLVDLIPPLFEVEREHRVLMDMLTASRVEDVAERTAKPRDAANAGVQYKIGHYFRHRRYQYDGFIIGWDVQCAATRRWMSQMRVDDLPRGRDQPFYHIVADDKSTRYVAEENIEILHEPPFGTLIDMAGRYFKRWNAGENKFGSNILDDYPDD</sequence>
<dbReference type="InterPro" id="IPR036623">
    <property type="entry name" value="Hemimethylated_DNA-bd_sf"/>
</dbReference>
<name>A0ABR2X6Z0_9PEZI</name>
<dbReference type="PANTHER" id="PTHR31350">
    <property type="entry name" value="SI:DKEY-261L7.2"/>
    <property type="match status" value="1"/>
</dbReference>
<dbReference type="InterPro" id="IPR011722">
    <property type="entry name" value="Hemimethylated_DNA-bd_dom"/>
</dbReference>
<dbReference type="Pfam" id="PF12937">
    <property type="entry name" value="F-box-like"/>
    <property type="match status" value="1"/>
</dbReference>
<dbReference type="SMART" id="SM00992">
    <property type="entry name" value="YccV-like"/>
    <property type="match status" value="1"/>
</dbReference>
<dbReference type="Pfam" id="PF13369">
    <property type="entry name" value="Transglut_core2"/>
    <property type="match status" value="1"/>
</dbReference>
<dbReference type="SUPFAM" id="SSF81383">
    <property type="entry name" value="F-box domain"/>
    <property type="match status" value="1"/>
</dbReference>
<proteinExistence type="predicted"/>
<comment type="caution">
    <text evidence="2">The sequence shown here is derived from an EMBL/GenBank/DDBJ whole genome shotgun (WGS) entry which is preliminary data.</text>
</comment>
<dbReference type="InterPro" id="IPR001810">
    <property type="entry name" value="F-box_dom"/>
</dbReference>
<dbReference type="InterPro" id="IPR036047">
    <property type="entry name" value="F-box-like_dom_sf"/>
</dbReference>
<accession>A0ABR2X6Z0</accession>
<dbReference type="Gene3D" id="2.30.30.390">
    <property type="entry name" value="Hemimethylated DNA-binding domain"/>
    <property type="match status" value="1"/>
</dbReference>
<dbReference type="NCBIfam" id="TIGR02097">
    <property type="entry name" value="yccV"/>
    <property type="match status" value="1"/>
</dbReference>
<keyword evidence="3" id="KW-1185">Reference proteome</keyword>
<dbReference type="PROSITE" id="PS50181">
    <property type="entry name" value="FBOX"/>
    <property type="match status" value="1"/>
</dbReference>
<reference evidence="2 3" key="1">
    <citation type="submission" date="2024-02" db="EMBL/GenBank/DDBJ databases">
        <title>First draft genome assembly of two strains of Seiridium cardinale.</title>
        <authorList>
            <person name="Emiliani G."/>
            <person name="Scali E."/>
        </authorList>
    </citation>
    <scope>NUCLEOTIDE SEQUENCE [LARGE SCALE GENOMIC DNA]</scope>
    <source>
        <strain evidence="2 3">BM-138-000479</strain>
    </source>
</reference>
<dbReference type="GO" id="GO:0003677">
    <property type="term" value="F:DNA binding"/>
    <property type="evidence" value="ECO:0007669"/>
    <property type="project" value="UniProtKB-KW"/>
</dbReference>
<dbReference type="Proteomes" id="UP001465668">
    <property type="component" value="Unassembled WGS sequence"/>
</dbReference>
<protein>
    <submittedName>
        <fullName evidence="2">Hemimethylated DNA-binding protein YccV like-domain-containing protein</fullName>
    </submittedName>
</protein>
<organism evidence="2 3">
    <name type="scientific">Seiridium cardinale</name>
    <dbReference type="NCBI Taxonomy" id="138064"/>
    <lineage>
        <taxon>Eukaryota</taxon>
        <taxon>Fungi</taxon>
        <taxon>Dikarya</taxon>
        <taxon>Ascomycota</taxon>
        <taxon>Pezizomycotina</taxon>
        <taxon>Sordariomycetes</taxon>
        <taxon>Xylariomycetidae</taxon>
        <taxon>Amphisphaeriales</taxon>
        <taxon>Sporocadaceae</taxon>
        <taxon>Seiridium</taxon>
    </lineage>
</organism>
<gene>
    <name evidence="2" type="ORF">SCAR479_13762</name>
</gene>
<keyword evidence="2" id="KW-0238">DNA-binding</keyword>
<dbReference type="InterPro" id="IPR032698">
    <property type="entry name" value="SirB1_N"/>
</dbReference>